<evidence type="ECO:0000256" key="6">
    <source>
        <dbReference type="ARBA" id="ARBA00023136"/>
    </source>
</evidence>
<dbReference type="SUPFAM" id="SSF51445">
    <property type="entry name" value="(Trans)glycosidases"/>
    <property type="match status" value="1"/>
</dbReference>
<evidence type="ECO:0000256" key="3">
    <source>
        <dbReference type="ARBA" id="ARBA00012780"/>
    </source>
</evidence>
<evidence type="ECO:0000256" key="14">
    <source>
        <dbReference type="SAM" id="MobiDB-lite"/>
    </source>
</evidence>
<evidence type="ECO:0000313" key="16">
    <source>
        <dbReference type="EMBL" id="VFT97884.1"/>
    </source>
</evidence>
<accession>A0A485LHJ1</accession>
<organism evidence="16 17">
    <name type="scientific">Aphanomyces stellatus</name>
    <dbReference type="NCBI Taxonomy" id="120398"/>
    <lineage>
        <taxon>Eukaryota</taxon>
        <taxon>Sar</taxon>
        <taxon>Stramenopiles</taxon>
        <taxon>Oomycota</taxon>
        <taxon>Saprolegniomycetes</taxon>
        <taxon>Saprolegniales</taxon>
        <taxon>Verrucalvaceae</taxon>
        <taxon>Aphanomyces</taxon>
    </lineage>
</organism>
<keyword evidence="17" id="KW-1185">Reference proteome</keyword>
<comment type="subcellular location">
    <subcellularLocation>
        <location evidence="2">Cell membrane</location>
    </subcellularLocation>
</comment>
<keyword evidence="9" id="KW-0961">Cell wall biogenesis/degradation</keyword>
<keyword evidence="5" id="KW-0378">Hydrolase</keyword>
<dbReference type="InterPro" id="IPR050732">
    <property type="entry name" value="Beta-glucan_modifiers"/>
</dbReference>
<keyword evidence="4" id="KW-1003">Cell membrane</keyword>
<evidence type="ECO:0000256" key="5">
    <source>
        <dbReference type="ARBA" id="ARBA00022801"/>
    </source>
</evidence>
<evidence type="ECO:0000256" key="12">
    <source>
        <dbReference type="ARBA" id="ARBA00042373"/>
    </source>
</evidence>
<evidence type="ECO:0000313" key="17">
    <source>
        <dbReference type="Proteomes" id="UP000332933"/>
    </source>
</evidence>
<evidence type="ECO:0000256" key="1">
    <source>
        <dbReference type="ARBA" id="ARBA00000382"/>
    </source>
</evidence>
<name>A0A485LHJ1_9STRA</name>
<keyword evidence="7" id="KW-0325">Glycoprotein</keyword>
<proteinExistence type="predicted"/>
<evidence type="ECO:0000256" key="9">
    <source>
        <dbReference type="ARBA" id="ARBA00023316"/>
    </source>
</evidence>
<dbReference type="GO" id="GO:0000272">
    <property type="term" value="P:polysaccharide catabolic process"/>
    <property type="evidence" value="ECO:0007669"/>
    <property type="project" value="UniProtKB-KW"/>
</dbReference>
<dbReference type="InterPro" id="IPR017853">
    <property type="entry name" value="GH"/>
</dbReference>
<dbReference type="Gene3D" id="3.20.20.80">
    <property type="entry name" value="Glycosidases"/>
    <property type="match status" value="1"/>
</dbReference>
<evidence type="ECO:0000313" key="15">
    <source>
        <dbReference type="EMBL" id="KAF0687028.1"/>
    </source>
</evidence>
<sequence>MRKFNATAGRASHVISHLFRSSEIPHTTMKASLITLASLFAVSSALDVKLSGINYNPRKGADWDAYDKKCKSANEIAADMKTLAGITSNIRLYSMTDCNQVELVIPAAKAAGLKVWVGMWIGKDGAGYESEKAKLASLIAANVVDSSVVGLSVGSETVYRKDLTSTQAIAYMKEVKAMVVAAGLKFPVTIADIGDSYMWYPELAAAVDIISINQFPFWEGRAADGAIQFFADRVSPLVKLAKDNNKQIMVGETGWATAGKAKGAGDATPENAAIWLNDFHIYASEQKWTYYYFTSFDTPWKHNPNDASSESEVENYFGLFDAQSQLKPCYAGLSVKKRVSVNKTDDSKPTTTPVNVKPKTDTDVSVNTSAVPATTKGANATIQTNSTNATKTTTTAAPSTTEAASSSSSSSSSVATKPVTTSVPATGAGTQTSGATAATAAVSILAMLVASTTF</sequence>
<dbReference type="PANTHER" id="PTHR16631">
    <property type="entry name" value="GLUCAN 1,3-BETA-GLUCOSIDASE"/>
    <property type="match status" value="1"/>
</dbReference>
<feature type="region of interest" description="Disordered" evidence="14">
    <location>
        <begin position="343"/>
        <end position="434"/>
    </location>
</feature>
<dbReference type="GO" id="GO:0005886">
    <property type="term" value="C:plasma membrane"/>
    <property type="evidence" value="ECO:0007669"/>
    <property type="project" value="UniProtKB-SubCell"/>
</dbReference>
<evidence type="ECO:0000256" key="4">
    <source>
        <dbReference type="ARBA" id="ARBA00022475"/>
    </source>
</evidence>
<feature type="compositionally biased region" description="Polar residues" evidence="14">
    <location>
        <begin position="363"/>
        <end position="383"/>
    </location>
</feature>
<dbReference type="GO" id="GO:0042973">
    <property type="term" value="F:glucan endo-1,3-beta-D-glucosidase activity"/>
    <property type="evidence" value="ECO:0007669"/>
    <property type="project" value="UniProtKB-EC"/>
</dbReference>
<reference evidence="15" key="2">
    <citation type="submission" date="2019-06" db="EMBL/GenBank/DDBJ databases">
        <title>Genomics analysis of Aphanomyces spp. identifies a new class of oomycete effector associated with host adaptation.</title>
        <authorList>
            <person name="Gaulin E."/>
        </authorList>
    </citation>
    <scope>NUCLEOTIDE SEQUENCE</scope>
    <source>
        <strain evidence="15">CBS 578.67</strain>
    </source>
</reference>
<evidence type="ECO:0000256" key="10">
    <source>
        <dbReference type="ARBA" id="ARBA00023326"/>
    </source>
</evidence>
<evidence type="ECO:0000256" key="8">
    <source>
        <dbReference type="ARBA" id="ARBA00023277"/>
    </source>
</evidence>
<dbReference type="Proteomes" id="UP000332933">
    <property type="component" value="Unassembled WGS sequence"/>
</dbReference>
<comment type="catalytic activity">
    <reaction evidence="1">
        <text>Hydrolysis of (1-&gt;3)-beta-D-glucosidic linkages in (1-&gt;3)-beta-D-glucans.</text>
        <dbReference type="EC" id="3.2.1.39"/>
    </reaction>
</comment>
<dbReference type="PANTHER" id="PTHR16631:SF17">
    <property type="entry name" value="GLUCAN ENDO-1,3-BETA-GLUCOSIDASE BTGC"/>
    <property type="match status" value="1"/>
</dbReference>
<gene>
    <name evidence="16" type="primary">Aste57867_21211</name>
    <name evidence="15" type="ORF">As57867_021143</name>
    <name evidence="16" type="ORF">ASTE57867_21211</name>
</gene>
<keyword evidence="8" id="KW-0119">Carbohydrate metabolism</keyword>
<evidence type="ECO:0000256" key="13">
    <source>
        <dbReference type="ARBA" id="ARBA00043078"/>
    </source>
</evidence>
<feature type="compositionally biased region" description="Low complexity" evidence="14">
    <location>
        <begin position="384"/>
        <end position="434"/>
    </location>
</feature>
<comment type="function">
    <text evidence="11">Glucanases play a role in cell expansion during growth, in cell-cell fusion during mating, and in spore release during sporulation. This enzyme may be involved in beta-glucan degradation. Active on laminarin and lichenan.</text>
</comment>
<reference evidence="16 17" key="1">
    <citation type="submission" date="2019-03" db="EMBL/GenBank/DDBJ databases">
        <authorList>
            <person name="Gaulin E."/>
            <person name="Dumas B."/>
        </authorList>
    </citation>
    <scope>NUCLEOTIDE SEQUENCE [LARGE SCALE GENOMIC DNA]</scope>
    <source>
        <strain evidence="16">CBS 568.67</strain>
    </source>
</reference>
<dbReference type="GO" id="GO:0071555">
    <property type="term" value="P:cell wall organization"/>
    <property type="evidence" value="ECO:0007669"/>
    <property type="project" value="UniProtKB-KW"/>
</dbReference>
<keyword evidence="10" id="KW-0624">Polysaccharide degradation</keyword>
<dbReference type="OrthoDB" id="77201at2759"/>
<evidence type="ECO:0000256" key="2">
    <source>
        <dbReference type="ARBA" id="ARBA00004236"/>
    </source>
</evidence>
<keyword evidence="6" id="KW-0472">Membrane</keyword>
<evidence type="ECO:0000256" key="7">
    <source>
        <dbReference type="ARBA" id="ARBA00023180"/>
    </source>
</evidence>
<dbReference type="EMBL" id="VJMH01006961">
    <property type="protein sequence ID" value="KAF0687028.1"/>
    <property type="molecule type" value="Genomic_DNA"/>
</dbReference>
<dbReference type="EC" id="3.2.1.39" evidence="3"/>
<dbReference type="AlphaFoldDB" id="A0A485LHJ1"/>
<protein>
    <recommendedName>
        <fullName evidence="3">glucan endo-1,3-beta-D-glucosidase</fullName>
        <ecNumber evidence="3">3.2.1.39</ecNumber>
    </recommendedName>
    <alternativeName>
        <fullName evidence="13">Endo-1,3-beta-glucanase btgC</fullName>
    </alternativeName>
    <alternativeName>
        <fullName evidence="12">Laminarinase btgC</fullName>
    </alternativeName>
</protein>
<dbReference type="EMBL" id="CAADRA010006987">
    <property type="protein sequence ID" value="VFT97884.1"/>
    <property type="molecule type" value="Genomic_DNA"/>
</dbReference>
<evidence type="ECO:0000256" key="11">
    <source>
        <dbReference type="ARBA" id="ARBA00037649"/>
    </source>
</evidence>